<organism evidence="1">
    <name type="scientific">Mesocestoides corti</name>
    <name type="common">Flatworm</name>
    <dbReference type="NCBI Taxonomy" id="53468"/>
    <lineage>
        <taxon>Eukaryota</taxon>
        <taxon>Metazoa</taxon>
        <taxon>Spiralia</taxon>
        <taxon>Lophotrochozoa</taxon>
        <taxon>Platyhelminthes</taxon>
        <taxon>Cestoda</taxon>
        <taxon>Eucestoda</taxon>
        <taxon>Cyclophyllidea</taxon>
        <taxon>Mesocestoididae</taxon>
        <taxon>Mesocestoides</taxon>
    </lineage>
</organism>
<sequence>MASQSHTRNKNNTNFLVSNVKKEPDVHSPYQPVILNVPHSPVAPTNHNTVPLYGSACSFLNNPTPTTLNPPNVNSIHAHCSYPSPFSHVTVTAHSHDSCVYSSDNGSSASTVSAASPCHATRSTSRDELIGRSALPPHPIAPSGNITGPVKTSPVALKDTGSNPVDLSARHQSSVTGCAGDVNVVSIVSLFLAQFLSLSDP</sequence>
<dbReference type="WBParaSite" id="MCU_009401-RA">
    <property type="protein sequence ID" value="MCU_009401-RA"/>
    <property type="gene ID" value="MCU_009401"/>
</dbReference>
<accession>A0A5K3FKY4</accession>
<dbReference type="AlphaFoldDB" id="A0A5K3FKY4"/>
<name>A0A5K3FKY4_MESCO</name>
<evidence type="ECO:0000313" key="1">
    <source>
        <dbReference type="WBParaSite" id="MCU_009401-RA"/>
    </source>
</evidence>
<reference evidence="1" key="1">
    <citation type="submission" date="2019-11" db="UniProtKB">
        <authorList>
            <consortium name="WormBaseParasite"/>
        </authorList>
    </citation>
    <scope>IDENTIFICATION</scope>
</reference>
<proteinExistence type="predicted"/>
<protein>
    <submittedName>
        <fullName evidence="1">Ovule protein</fullName>
    </submittedName>
</protein>